<gene>
    <name evidence="3" type="ORF">RJG54_07850</name>
</gene>
<dbReference type="AlphaFoldDB" id="A0AA96CW42"/>
<evidence type="ECO:0000256" key="1">
    <source>
        <dbReference type="SAM" id="Coils"/>
    </source>
</evidence>
<keyword evidence="2" id="KW-0812">Transmembrane</keyword>
<proteinExistence type="predicted"/>
<keyword evidence="1" id="KW-0175">Coiled coil</keyword>
<dbReference type="EMBL" id="CP134846">
    <property type="protein sequence ID" value="WNL16134.1"/>
    <property type="molecule type" value="Genomic_DNA"/>
</dbReference>
<feature type="coiled-coil region" evidence="1">
    <location>
        <begin position="588"/>
        <end position="683"/>
    </location>
</feature>
<protein>
    <recommendedName>
        <fullName evidence="4">RCK N-terminal domain-containing protein</fullName>
    </recommendedName>
</protein>
<reference evidence="3" key="1">
    <citation type="submission" date="2023-09" db="EMBL/GenBank/DDBJ databases">
        <title>Arcobacter tbilisiensis sp. nov. isolated from chicken meat in Tbilisi, Georgia.</title>
        <authorList>
            <person name="Matthias R."/>
            <person name="Zautner A.E."/>
        </authorList>
    </citation>
    <scope>NUCLEOTIDE SEQUENCE</scope>
    <source>
        <strain evidence="3">LEO 107</strain>
    </source>
</reference>
<sequence length="818" mass="98069">MKFLLKYKTWILTILFVIPLLLSLYVQYDENIKKYDYWNYKVLEKLEIATKEEISKLRSEEDVANFKDSKKEIIRNFKPTSEQYKDYGCYKKFNTNTDESIDIIINSLGVLQFGRINDECFSKESKQYLFVSYLFIYIAISFTIIILFIDKIRRLIRYKNHTVIIGLNKYARELVSELLAEKKNIRIYENDTTNKYINELENSGEIIITGKLEYTIESNNCEIINAKEIFIINDSDAESLNNLALILSKFDYFKNRKIKDKTKIYIEIKNRENKAFFDKKGIYNLITDYYEIYPFSINEIIVQEMFKDQPLISNIKKRESRYVENLKILIVGFNDLSEEILYNILKLGHFDLNKITEVTVIDDNYEVLNSKYSKIIERGMKPYENSDEILWNLKFLPYKSLYENRDFNRIILCDKELNNGIDILNYINNNYHIQIREKNTIIQVFNEHKNINNAINSDNNNFKNFSTFGDIETTVTLDNIKNNNLLKVAEYTNDFKETDESKKWKNIDNFTRESNITEKLHLEVKLDIFNFITCNKKDNSHDFREMCINKIFKNYYDRNKNNLEIYLNEAIKLPYAIDCLSELFEFYLIKKENNYAKEKEELKQLKKETELSKELLNELEKLEKELKVLINSSLCERKKSYNQDVKNIEQLIENIKNSKESERKKLEKYKERMEDSFNKYKENFEKNNSINFYNEVKSKLTFNEDGDSKTLMMAISLVEFYLKIKYNTTHRDLIDNLAQLEHKRWNAYHILNGWKRMSKERKEQGKVTKDMIRKEHYDLCDWETLKKDDPSVVKYDYKNIYQIPFVAYCLGLEIKNKC</sequence>
<evidence type="ECO:0000256" key="2">
    <source>
        <dbReference type="SAM" id="Phobius"/>
    </source>
</evidence>
<keyword evidence="2" id="KW-1133">Transmembrane helix</keyword>
<evidence type="ECO:0008006" key="4">
    <source>
        <dbReference type="Google" id="ProtNLM"/>
    </source>
</evidence>
<feature type="transmembrane region" description="Helical" evidence="2">
    <location>
        <begin position="7"/>
        <end position="28"/>
    </location>
</feature>
<name>A0AA96CW42_9BACT</name>
<feature type="transmembrane region" description="Helical" evidence="2">
    <location>
        <begin position="128"/>
        <end position="149"/>
    </location>
</feature>
<organism evidence="3">
    <name type="scientific">Arcobacter sp. AZ-2023</name>
    <dbReference type="NCBI Taxonomy" id="3074453"/>
    <lineage>
        <taxon>Bacteria</taxon>
        <taxon>Pseudomonadati</taxon>
        <taxon>Campylobacterota</taxon>
        <taxon>Epsilonproteobacteria</taxon>
        <taxon>Campylobacterales</taxon>
        <taxon>Arcobacteraceae</taxon>
        <taxon>Arcobacter</taxon>
    </lineage>
</organism>
<accession>A0AA96CW42</accession>
<dbReference type="Gene3D" id="6.20.350.10">
    <property type="match status" value="1"/>
</dbReference>
<evidence type="ECO:0000313" key="3">
    <source>
        <dbReference type="EMBL" id="WNL16134.1"/>
    </source>
</evidence>
<dbReference type="Gene3D" id="3.40.50.720">
    <property type="entry name" value="NAD(P)-binding Rossmann-like Domain"/>
    <property type="match status" value="1"/>
</dbReference>
<keyword evidence="2" id="KW-0472">Membrane</keyword>